<evidence type="ECO:0000313" key="2">
    <source>
        <dbReference type="EMBL" id="SFJ87488.1"/>
    </source>
</evidence>
<dbReference type="PANTHER" id="PTHR44013:SF1">
    <property type="entry name" value="ZINC-TYPE ALCOHOL DEHYDROGENASE-LIKE PROTEIN C16A3.02C"/>
    <property type="match status" value="1"/>
</dbReference>
<dbReference type="SUPFAM" id="SSF51735">
    <property type="entry name" value="NAD(P)-binding Rossmann-fold domains"/>
    <property type="match status" value="1"/>
</dbReference>
<dbReference type="SUPFAM" id="SSF50129">
    <property type="entry name" value="GroES-like"/>
    <property type="match status" value="1"/>
</dbReference>
<dbReference type="GO" id="GO:0016491">
    <property type="term" value="F:oxidoreductase activity"/>
    <property type="evidence" value="ECO:0007669"/>
    <property type="project" value="InterPro"/>
</dbReference>
<dbReference type="RefSeq" id="WP_092785101.1">
    <property type="nucleotide sequence ID" value="NZ_FORA01000010.1"/>
</dbReference>
<dbReference type="STRING" id="390807.SAMN04488095_0029"/>
<keyword evidence="3" id="KW-1185">Reference proteome</keyword>
<dbReference type="CDD" id="cd08267">
    <property type="entry name" value="MDR1"/>
    <property type="match status" value="1"/>
</dbReference>
<dbReference type="EMBL" id="FORA01000010">
    <property type="protein sequence ID" value="SFJ87488.1"/>
    <property type="molecule type" value="Genomic_DNA"/>
</dbReference>
<dbReference type="InterPro" id="IPR020843">
    <property type="entry name" value="ER"/>
</dbReference>
<dbReference type="PROSITE" id="PS01162">
    <property type="entry name" value="QOR_ZETA_CRYSTAL"/>
    <property type="match status" value="1"/>
</dbReference>
<evidence type="ECO:0000259" key="1">
    <source>
        <dbReference type="SMART" id="SM00829"/>
    </source>
</evidence>
<feature type="domain" description="Enoyl reductase (ER)" evidence="1">
    <location>
        <begin position="14"/>
        <end position="325"/>
    </location>
</feature>
<dbReference type="Pfam" id="PF13602">
    <property type="entry name" value="ADH_zinc_N_2"/>
    <property type="match status" value="1"/>
</dbReference>
<dbReference type="InterPro" id="IPR052733">
    <property type="entry name" value="Chloroplast_QOR"/>
</dbReference>
<dbReference type="PANTHER" id="PTHR44013">
    <property type="entry name" value="ZINC-TYPE ALCOHOL DEHYDROGENASE-LIKE PROTEIN C16A3.02C"/>
    <property type="match status" value="1"/>
</dbReference>
<dbReference type="InterPro" id="IPR036291">
    <property type="entry name" value="NAD(P)-bd_dom_sf"/>
</dbReference>
<evidence type="ECO:0000313" key="3">
    <source>
        <dbReference type="Proteomes" id="UP000199110"/>
    </source>
</evidence>
<dbReference type="Gene3D" id="3.40.50.720">
    <property type="entry name" value="NAD(P)-binding Rossmann-like Domain"/>
    <property type="match status" value="1"/>
</dbReference>
<dbReference type="OrthoDB" id="5295340at2"/>
<dbReference type="InterPro" id="IPR013154">
    <property type="entry name" value="ADH-like_N"/>
</dbReference>
<dbReference type="SMART" id="SM00829">
    <property type="entry name" value="PKS_ER"/>
    <property type="match status" value="1"/>
</dbReference>
<organism evidence="2 3">
    <name type="scientific">Jannaschia pohangensis</name>
    <dbReference type="NCBI Taxonomy" id="390807"/>
    <lineage>
        <taxon>Bacteria</taxon>
        <taxon>Pseudomonadati</taxon>
        <taxon>Pseudomonadota</taxon>
        <taxon>Alphaproteobacteria</taxon>
        <taxon>Rhodobacterales</taxon>
        <taxon>Roseobacteraceae</taxon>
        <taxon>Jannaschia</taxon>
    </lineage>
</organism>
<dbReference type="Proteomes" id="UP000199110">
    <property type="component" value="Unassembled WGS sequence"/>
</dbReference>
<reference evidence="2 3" key="1">
    <citation type="submission" date="2016-10" db="EMBL/GenBank/DDBJ databases">
        <authorList>
            <person name="de Groot N.N."/>
        </authorList>
    </citation>
    <scope>NUCLEOTIDE SEQUENCE [LARGE SCALE GENOMIC DNA]</scope>
    <source>
        <strain evidence="2 3">DSM 19073</strain>
    </source>
</reference>
<dbReference type="AlphaFoldDB" id="A0A1I3UWC8"/>
<dbReference type="InterPro" id="IPR011032">
    <property type="entry name" value="GroES-like_sf"/>
</dbReference>
<dbReference type="Pfam" id="PF08240">
    <property type="entry name" value="ADH_N"/>
    <property type="match status" value="1"/>
</dbReference>
<name>A0A1I3UWC8_9RHOB</name>
<dbReference type="Gene3D" id="3.90.180.10">
    <property type="entry name" value="Medium-chain alcohol dehydrogenases, catalytic domain"/>
    <property type="match status" value="1"/>
</dbReference>
<proteinExistence type="predicted"/>
<sequence>METTFTAWDVSRYGGPEVLKPVSRTVPTPKSGQVLIRIRASAVTRADGMMRAGQPKFARLFLGLKRPWTGLVGTCFAGDIVAVGQNVTEFRVGDAVFAEAGLQFGANASHICVDASGSLLLKPDAVTYEEAATLFDGAMTSWHFLTRVAQVQPGETVLILGGSGGLGTAAIQFAKALGAKVTASASAKNADLLRSLGADQVVDYHSEDPLTRRATYDVVFDTLGVSSFGTAKPALTKGGRYMCPVLGLALLRDMVTTGIVGSKKAKFAAAGLLKPAVHREELAEVLALMAKSQFSPVMDRTYPLADLVEAHRYVETGRKRGNVVVV</sequence>
<protein>
    <submittedName>
        <fullName evidence="2">NADPH:quinone reductase</fullName>
    </submittedName>
</protein>
<dbReference type="GO" id="GO:0008270">
    <property type="term" value="F:zinc ion binding"/>
    <property type="evidence" value="ECO:0007669"/>
    <property type="project" value="InterPro"/>
</dbReference>
<accession>A0A1I3UWC8</accession>
<gene>
    <name evidence="2" type="ORF">SAMN04488095_0029</name>
</gene>
<dbReference type="InterPro" id="IPR002364">
    <property type="entry name" value="Quin_OxRdtase/zeta-crystal_CS"/>
</dbReference>